<evidence type="ECO:0000256" key="2">
    <source>
        <dbReference type="ARBA" id="ARBA00010464"/>
    </source>
</evidence>
<evidence type="ECO:0000256" key="6">
    <source>
        <dbReference type="ARBA" id="ARBA00022771"/>
    </source>
</evidence>
<dbReference type="SUPFAM" id="SSF63393">
    <property type="entry name" value="RNA polymerase subunits"/>
    <property type="match status" value="1"/>
</dbReference>
<feature type="domain" description="Spt4/RpoE2 zinc finger" evidence="13">
    <location>
        <begin position="15"/>
        <end position="92"/>
    </location>
</feature>
<dbReference type="KEGG" id="goe:100900847"/>
<gene>
    <name evidence="15" type="primary">LOC100900847</name>
</gene>
<keyword evidence="11 12" id="KW-0539">Nucleus</keyword>
<evidence type="ECO:0000256" key="7">
    <source>
        <dbReference type="ARBA" id="ARBA00022833"/>
    </source>
</evidence>
<comment type="subcellular location">
    <subcellularLocation>
        <location evidence="1 12">Nucleus</location>
    </subcellularLocation>
</comment>
<dbReference type="PIRSF" id="PIRSF025023">
    <property type="entry name" value="Spt4"/>
    <property type="match status" value="1"/>
</dbReference>
<reference evidence="15" key="1">
    <citation type="submission" date="2025-08" db="UniProtKB">
        <authorList>
            <consortium name="RefSeq"/>
        </authorList>
    </citation>
    <scope>IDENTIFICATION</scope>
</reference>
<dbReference type="Pfam" id="PF06093">
    <property type="entry name" value="Spt4"/>
    <property type="match status" value="1"/>
</dbReference>
<keyword evidence="9" id="KW-0010">Activator</keyword>
<dbReference type="SMART" id="SM01389">
    <property type="entry name" value="Spt4"/>
    <property type="match status" value="1"/>
</dbReference>
<dbReference type="AlphaFoldDB" id="A0AAJ6VZN0"/>
<dbReference type="CTD" id="36387"/>
<keyword evidence="14" id="KW-1185">Reference proteome</keyword>
<evidence type="ECO:0000256" key="10">
    <source>
        <dbReference type="ARBA" id="ARBA00023163"/>
    </source>
</evidence>
<evidence type="ECO:0000256" key="8">
    <source>
        <dbReference type="ARBA" id="ARBA00023015"/>
    </source>
</evidence>
<evidence type="ECO:0000256" key="9">
    <source>
        <dbReference type="ARBA" id="ARBA00023159"/>
    </source>
</evidence>
<keyword evidence="15" id="KW-0648">Protein biosynthesis</keyword>
<dbReference type="GO" id="GO:0140673">
    <property type="term" value="P:transcription elongation-coupled chromatin remodeling"/>
    <property type="evidence" value="ECO:0007669"/>
    <property type="project" value="InterPro"/>
</dbReference>
<proteinExistence type="inferred from homology"/>
<evidence type="ECO:0000256" key="3">
    <source>
        <dbReference type="ARBA" id="ARBA00020182"/>
    </source>
</evidence>
<dbReference type="Proteomes" id="UP000694867">
    <property type="component" value="Unplaced"/>
</dbReference>
<dbReference type="GO" id="GO:0006355">
    <property type="term" value="P:regulation of DNA-templated transcription"/>
    <property type="evidence" value="ECO:0007669"/>
    <property type="project" value="InterPro"/>
</dbReference>
<dbReference type="GO" id="GO:0032044">
    <property type="term" value="C:DSIF complex"/>
    <property type="evidence" value="ECO:0007669"/>
    <property type="project" value="TreeGrafter"/>
</dbReference>
<evidence type="ECO:0000313" key="14">
    <source>
        <dbReference type="Proteomes" id="UP000694867"/>
    </source>
</evidence>
<dbReference type="Gene3D" id="3.30.40.210">
    <property type="match status" value="1"/>
</dbReference>
<keyword evidence="10 12" id="KW-0804">Transcription</keyword>
<keyword evidence="8" id="KW-0805">Transcription regulation</keyword>
<accession>A0AAJ6VZN0</accession>
<dbReference type="InterPro" id="IPR022800">
    <property type="entry name" value="Spt4/RpoE2_Znf"/>
</dbReference>
<organism evidence="14 15">
    <name type="scientific">Galendromus occidentalis</name>
    <name type="common">western predatory mite</name>
    <dbReference type="NCBI Taxonomy" id="34638"/>
    <lineage>
        <taxon>Eukaryota</taxon>
        <taxon>Metazoa</taxon>
        <taxon>Ecdysozoa</taxon>
        <taxon>Arthropoda</taxon>
        <taxon>Chelicerata</taxon>
        <taxon>Arachnida</taxon>
        <taxon>Acari</taxon>
        <taxon>Parasitiformes</taxon>
        <taxon>Mesostigmata</taxon>
        <taxon>Gamasina</taxon>
        <taxon>Phytoseioidea</taxon>
        <taxon>Phytoseiidae</taxon>
        <taxon>Typhlodrominae</taxon>
        <taxon>Galendromus</taxon>
    </lineage>
</organism>
<dbReference type="GeneID" id="100900847"/>
<sequence>MAASMDNIPKDFRNLRACMLCSLVKSVDQFEDMGCENCDKYLQMKGNREQVYHCTSTRFDGIIALMQPEDSWVAKWQRLTHRLPGMYAISVSGRMPNGMIRELKSRGITYRSRDMS</sequence>
<evidence type="ECO:0000259" key="13">
    <source>
        <dbReference type="SMART" id="SM01389"/>
    </source>
</evidence>
<dbReference type="GO" id="GO:0008270">
    <property type="term" value="F:zinc ion binding"/>
    <property type="evidence" value="ECO:0007669"/>
    <property type="project" value="UniProtKB-KW"/>
</dbReference>
<keyword evidence="4" id="KW-0678">Repressor</keyword>
<dbReference type="FunFam" id="3.30.40.210:FF:000001">
    <property type="entry name" value="Transcription elongation factor SPT4"/>
    <property type="match status" value="1"/>
</dbReference>
<dbReference type="PANTHER" id="PTHR12882">
    <property type="entry name" value="SUPPRESSOR OF TY 4"/>
    <property type="match status" value="1"/>
</dbReference>
<comment type="function">
    <text evidence="12">Component of the DRB sensitivity-inducing factor complex (DSIF complex), which regulates transcription elongation by RNA polymerase II.</text>
</comment>
<name>A0AAJ6VZN0_9ACAR</name>
<evidence type="ECO:0000256" key="4">
    <source>
        <dbReference type="ARBA" id="ARBA00022491"/>
    </source>
</evidence>
<dbReference type="CDD" id="cd07973">
    <property type="entry name" value="Spt4"/>
    <property type="match status" value="1"/>
</dbReference>
<keyword evidence="5" id="KW-0479">Metal-binding</keyword>
<dbReference type="InterPro" id="IPR038510">
    <property type="entry name" value="Spt4_sf"/>
</dbReference>
<dbReference type="PANTHER" id="PTHR12882:SF1">
    <property type="entry name" value="TRANSCRIPTION ELONGATION FACTOR SPT4"/>
    <property type="match status" value="1"/>
</dbReference>
<dbReference type="InterPro" id="IPR029040">
    <property type="entry name" value="RPABC4/Spt4"/>
</dbReference>
<dbReference type="InterPro" id="IPR009287">
    <property type="entry name" value="Spt4"/>
</dbReference>
<comment type="similarity">
    <text evidence="2 12">Belongs to the SPT4 family.</text>
</comment>
<dbReference type="RefSeq" id="XP_003746760.1">
    <property type="nucleotide sequence ID" value="XM_003746712.1"/>
</dbReference>
<dbReference type="GO" id="GO:0000993">
    <property type="term" value="F:RNA polymerase II complex binding"/>
    <property type="evidence" value="ECO:0007669"/>
    <property type="project" value="TreeGrafter"/>
</dbReference>
<keyword evidence="6" id="KW-0863">Zinc-finger</keyword>
<evidence type="ECO:0000256" key="11">
    <source>
        <dbReference type="ARBA" id="ARBA00023242"/>
    </source>
</evidence>
<evidence type="ECO:0000256" key="1">
    <source>
        <dbReference type="ARBA" id="ARBA00004123"/>
    </source>
</evidence>
<protein>
    <recommendedName>
        <fullName evidence="3 12">Transcription elongation factor SPT4</fullName>
    </recommendedName>
</protein>
<dbReference type="GO" id="GO:0003746">
    <property type="term" value="F:translation elongation factor activity"/>
    <property type="evidence" value="ECO:0007669"/>
    <property type="project" value="UniProtKB-KW"/>
</dbReference>
<evidence type="ECO:0000256" key="12">
    <source>
        <dbReference type="PIRNR" id="PIRNR025023"/>
    </source>
</evidence>
<evidence type="ECO:0000313" key="15">
    <source>
        <dbReference type="RefSeq" id="XP_003746760.1"/>
    </source>
</evidence>
<keyword evidence="15" id="KW-0251">Elongation factor</keyword>
<keyword evidence="7" id="KW-0862">Zinc</keyword>
<evidence type="ECO:0000256" key="5">
    <source>
        <dbReference type="ARBA" id="ARBA00022723"/>
    </source>
</evidence>